<dbReference type="EMBL" id="JAMZIH010009074">
    <property type="protein sequence ID" value="KAJ1670789.1"/>
    <property type="molecule type" value="Genomic_DNA"/>
</dbReference>
<accession>A0ACC1H6Y6</accession>
<evidence type="ECO:0000313" key="2">
    <source>
        <dbReference type="Proteomes" id="UP001145114"/>
    </source>
</evidence>
<keyword evidence="2" id="KW-1185">Reference proteome</keyword>
<protein>
    <submittedName>
        <fullName evidence="1">Cu/Pi carrier</fullName>
    </submittedName>
</protein>
<dbReference type="Proteomes" id="UP001145114">
    <property type="component" value="Unassembled WGS sequence"/>
</dbReference>
<gene>
    <name evidence="1" type="primary">PIC2_2</name>
    <name evidence="1" type="ORF">EV182_007993</name>
</gene>
<sequence>YRTLLYLSASASAEVIADLALCPWEALKVRMQTSIATPFTTSTVEGFRKIATTEGLNGFYKGITPLWLRQVPYTMVKFATFEKTVEAIYKHCLSHPKEYYNKAQQLGVTFTAGYIAGIFCAIISHPADTLVSKLNNVAKAEGQSTGALAINILKDLGFKGVWTGLTPRITMIGVLTALQWFIYDTFKVMTGLPASGGSAPKKN</sequence>
<name>A0ACC1H6Y6_9FUNG</name>
<reference evidence="1" key="1">
    <citation type="submission" date="2022-06" db="EMBL/GenBank/DDBJ databases">
        <title>Phylogenomic reconstructions and comparative analyses of Kickxellomycotina fungi.</title>
        <authorList>
            <person name="Reynolds N.K."/>
            <person name="Stajich J.E."/>
            <person name="Barry K."/>
            <person name="Grigoriev I.V."/>
            <person name="Crous P."/>
            <person name="Smith M.E."/>
        </authorList>
    </citation>
    <scope>NUCLEOTIDE SEQUENCE</scope>
    <source>
        <strain evidence="1">RSA 2271</strain>
    </source>
</reference>
<feature type="non-terminal residue" evidence="1">
    <location>
        <position position="1"/>
    </location>
</feature>
<organism evidence="1 2">
    <name type="scientific">Spiromyces aspiralis</name>
    <dbReference type="NCBI Taxonomy" id="68401"/>
    <lineage>
        <taxon>Eukaryota</taxon>
        <taxon>Fungi</taxon>
        <taxon>Fungi incertae sedis</taxon>
        <taxon>Zoopagomycota</taxon>
        <taxon>Kickxellomycotina</taxon>
        <taxon>Kickxellomycetes</taxon>
        <taxon>Kickxellales</taxon>
        <taxon>Kickxellaceae</taxon>
        <taxon>Spiromyces</taxon>
    </lineage>
</organism>
<evidence type="ECO:0000313" key="1">
    <source>
        <dbReference type="EMBL" id="KAJ1670789.1"/>
    </source>
</evidence>
<proteinExistence type="predicted"/>
<comment type="caution">
    <text evidence="1">The sequence shown here is derived from an EMBL/GenBank/DDBJ whole genome shotgun (WGS) entry which is preliminary data.</text>
</comment>